<keyword evidence="4" id="KW-0808">Transferase</keyword>
<sequence>MVKLSIIIPTLNEEKHLPKLLGCIKNQTYRNYEVIVADGRSKDKTRQIAKKFGCRIVDGIGHPSKGRNNGVNHSKGRYILFLDSDVLFDEKFLEISIREFEKRNLDAATFYATPLSENYLDRTLVSLFNLVMRAFQYSKPFAGAYAILVKKSLHDKISGFDEAMPLLDDSEYAQRASKVGKFRVINGKKVFISMRRLEMYGRINVTKTFLYHYIFKLLGRKVSPKLFKTTRFNYQFSYK</sequence>
<organism evidence="7 8">
    <name type="scientific">Candidatus Naiadarchaeum limnaeum</name>
    <dbReference type="NCBI Taxonomy" id="2756139"/>
    <lineage>
        <taxon>Archaea</taxon>
        <taxon>Candidatus Undinarchaeota</taxon>
        <taxon>Candidatus Undinarchaeia</taxon>
        <taxon>Candidatus Naiadarchaeales</taxon>
        <taxon>Candidatus Naiadarchaeaceae</taxon>
        <taxon>Candidatus Naiadarchaeum</taxon>
    </lineage>
</organism>
<dbReference type="GO" id="GO:0005886">
    <property type="term" value="C:plasma membrane"/>
    <property type="evidence" value="ECO:0007669"/>
    <property type="project" value="UniProtKB-SubCell"/>
</dbReference>
<dbReference type="PANTHER" id="PTHR43646:SF2">
    <property type="entry name" value="GLYCOSYLTRANSFERASE 2-LIKE DOMAIN-CONTAINING PROTEIN"/>
    <property type="match status" value="1"/>
</dbReference>
<dbReference type="GO" id="GO:0016757">
    <property type="term" value="F:glycosyltransferase activity"/>
    <property type="evidence" value="ECO:0007669"/>
    <property type="project" value="UniProtKB-KW"/>
</dbReference>
<name>A0A832XI19_9ARCH</name>
<evidence type="ECO:0000256" key="5">
    <source>
        <dbReference type="ARBA" id="ARBA00023136"/>
    </source>
</evidence>
<evidence type="ECO:0000256" key="1">
    <source>
        <dbReference type="ARBA" id="ARBA00004236"/>
    </source>
</evidence>
<evidence type="ECO:0000256" key="3">
    <source>
        <dbReference type="ARBA" id="ARBA00022676"/>
    </source>
</evidence>
<keyword evidence="2" id="KW-1003">Cell membrane</keyword>
<comment type="caution">
    <text evidence="7">The sequence shown here is derived from an EMBL/GenBank/DDBJ whole genome shotgun (WGS) entry which is preliminary data.</text>
</comment>
<dbReference type="PANTHER" id="PTHR43646">
    <property type="entry name" value="GLYCOSYLTRANSFERASE"/>
    <property type="match status" value="1"/>
</dbReference>
<dbReference type="Proteomes" id="UP000646946">
    <property type="component" value="Unassembled WGS sequence"/>
</dbReference>
<proteinExistence type="predicted"/>
<evidence type="ECO:0000313" key="8">
    <source>
        <dbReference type="Proteomes" id="UP000646946"/>
    </source>
</evidence>
<dbReference type="InterPro" id="IPR029044">
    <property type="entry name" value="Nucleotide-diphossugar_trans"/>
</dbReference>
<comment type="subcellular location">
    <subcellularLocation>
        <location evidence="1">Cell membrane</location>
    </subcellularLocation>
</comment>
<dbReference type="InterPro" id="IPR001173">
    <property type="entry name" value="Glyco_trans_2-like"/>
</dbReference>
<reference evidence="7 8" key="1">
    <citation type="journal article" name="Nat. Commun.">
        <title>Undinarchaeota illuminate DPANN phylogeny and the impact of gene transfer on archaeal evolution.</title>
        <authorList>
            <person name="Dombrowski N."/>
            <person name="Williams T.A."/>
            <person name="Sun J."/>
            <person name="Woodcroft B.J."/>
            <person name="Lee J.H."/>
            <person name="Minh B.Q."/>
            <person name="Rinke C."/>
            <person name="Spang A."/>
        </authorList>
    </citation>
    <scope>NUCLEOTIDE SEQUENCE [LARGE SCALE GENOMIC DNA]</scope>
    <source>
        <strain evidence="7">MAG_bin1129</strain>
    </source>
</reference>
<dbReference type="Pfam" id="PF00535">
    <property type="entry name" value="Glycos_transf_2"/>
    <property type="match status" value="1"/>
</dbReference>
<keyword evidence="3" id="KW-0328">Glycosyltransferase</keyword>
<keyword evidence="5" id="KW-0472">Membrane</keyword>
<evidence type="ECO:0000259" key="6">
    <source>
        <dbReference type="Pfam" id="PF00535"/>
    </source>
</evidence>
<accession>A0A832XI19</accession>
<evidence type="ECO:0000256" key="2">
    <source>
        <dbReference type="ARBA" id="ARBA00022475"/>
    </source>
</evidence>
<dbReference type="EMBL" id="DVAB01000012">
    <property type="protein sequence ID" value="HIK00156.1"/>
    <property type="molecule type" value="Genomic_DNA"/>
</dbReference>
<dbReference type="AlphaFoldDB" id="A0A832XI19"/>
<gene>
    <name evidence="7" type="ORF">H1016_01295</name>
</gene>
<keyword evidence="8" id="KW-1185">Reference proteome</keyword>
<dbReference type="Gene3D" id="3.90.550.10">
    <property type="entry name" value="Spore Coat Polysaccharide Biosynthesis Protein SpsA, Chain A"/>
    <property type="match status" value="1"/>
</dbReference>
<dbReference type="SUPFAM" id="SSF53448">
    <property type="entry name" value="Nucleotide-diphospho-sugar transferases"/>
    <property type="match status" value="1"/>
</dbReference>
<protein>
    <submittedName>
        <fullName evidence="7">Glycosyltransferase</fullName>
    </submittedName>
</protein>
<evidence type="ECO:0000256" key="4">
    <source>
        <dbReference type="ARBA" id="ARBA00022679"/>
    </source>
</evidence>
<feature type="domain" description="Glycosyltransferase 2-like" evidence="6">
    <location>
        <begin position="5"/>
        <end position="111"/>
    </location>
</feature>
<evidence type="ECO:0000313" key="7">
    <source>
        <dbReference type="EMBL" id="HIK00156.1"/>
    </source>
</evidence>